<protein>
    <submittedName>
        <fullName evidence="2">YutD family protein</fullName>
    </submittedName>
</protein>
<dbReference type="Proteomes" id="UP001056707">
    <property type="component" value="Chromosome"/>
</dbReference>
<dbReference type="RefSeq" id="WP_252750105.1">
    <property type="nucleotide sequence ID" value="NZ_CP097116.1"/>
</dbReference>
<organism evidence="2 3">
    <name type="scientific">Fructilactobacillus myrtifloralis</name>
    <dbReference type="NCBI Taxonomy" id="2940301"/>
    <lineage>
        <taxon>Bacteria</taxon>
        <taxon>Bacillati</taxon>
        <taxon>Bacillota</taxon>
        <taxon>Bacilli</taxon>
        <taxon>Lactobacillales</taxon>
        <taxon>Lactobacillaceae</taxon>
        <taxon>Fructilactobacillus</taxon>
    </lineage>
</organism>
<sequence length="181" mass="20751">MDHSQIEALIAERKAERTAYAEIQRVDADTLNINGHVYVIDTNVQDAFDLGEFSNQFNPVFTHYDYIVGDWGYGQLRLKGFYRDDRNVAEELRYRSIQDYLLETANLGASYFIVKNLEPVARPVGAKASFTASATRADKKKNHAKRKRTGRPRHQTRPGKAAKSGPTKRKRQFTIRQKSED</sequence>
<dbReference type="InterPro" id="IPR038141">
    <property type="entry name" value="YutD-like_sf"/>
</dbReference>
<dbReference type="Pfam" id="PF06265">
    <property type="entry name" value="YutD-like"/>
    <property type="match status" value="1"/>
</dbReference>
<dbReference type="InterPro" id="IPR009370">
    <property type="entry name" value="YutD-like"/>
</dbReference>
<feature type="region of interest" description="Disordered" evidence="1">
    <location>
        <begin position="131"/>
        <end position="181"/>
    </location>
</feature>
<evidence type="ECO:0000256" key="1">
    <source>
        <dbReference type="SAM" id="MobiDB-lite"/>
    </source>
</evidence>
<feature type="compositionally biased region" description="Basic residues" evidence="1">
    <location>
        <begin position="138"/>
        <end position="157"/>
    </location>
</feature>
<keyword evidence="3" id="KW-1185">Reference proteome</keyword>
<name>A0ABY5BPP5_9LACO</name>
<proteinExistence type="predicted"/>
<dbReference type="Gene3D" id="3.50.4.20">
    <property type="match status" value="1"/>
</dbReference>
<evidence type="ECO:0000313" key="3">
    <source>
        <dbReference type="Proteomes" id="UP001056707"/>
    </source>
</evidence>
<accession>A0ABY5BPP5</accession>
<dbReference type="EMBL" id="CP097116">
    <property type="protein sequence ID" value="USS85210.1"/>
    <property type="molecule type" value="Genomic_DNA"/>
</dbReference>
<reference evidence="2" key="1">
    <citation type="submission" date="2022-05" db="EMBL/GenBank/DDBJ databases">
        <authorList>
            <person name="Oliphant S.A."/>
            <person name="Watson-Haigh N.S."/>
            <person name="Sumby K.M."/>
            <person name="Gardner J.M."/>
            <person name="Jiranek V."/>
        </authorList>
    </citation>
    <scope>NUCLEOTIDE SEQUENCE</scope>
    <source>
        <strain evidence="2">KI16_H9</strain>
    </source>
</reference>
<evidence type="ECO:0000313" key="2">
    <source>
        <dbReference type="EMBL" id="USS85210.1"/>
    </source>
</evidence>
<gene>
    <name evidence="2" type="ORF">M3M35_00610</name>
</gene>